<proteinExistence type="predicted"/>
<feature type="region of interest" description="Disordered" evidence="4">
    <location>
        <begin position="1"/>
        <end position="89"/>
    </location>
</feature>
<evidence type="ECO:0000313" key="5">
    <source>
        <dbReference type="EMBL" id="CAF9922044.1"/>
    </source>
</evidence>
<dbReference type="PANTHER" id="PTHR15052:SF2">
    <property type="entry name" value="GENERAL TRANSCRIPTION FACTOR 3C POLYPEPTIDE 2"/>
    <property type="match status" value="1"/>
</dbReference>
<accession>A0A8H3IQA6</accession>
<dbReference type="SUPFAM" id="SSF50978">
    <property type="entry name" value="WD40 repeat-like"/>
    <property type="match status" value="1"/>
</dbReference>
<dbReference type="InterPro" id="IPR015943">
    <property type="entry name" value="WD40/YVTN_repeat-like_dom_sf"/>
</dbReference>
<dbReference type="Proteomes" id="UP000664169">
    <property type="component" value="Unassembled WGS sequence"/>
</dbReference>
<dbReference type="AlphaFoldDB" id="A0A8H3IQA6"/>
<sequence length="772" mass="86297">MTDSIRRSGRVRKQNPKYATDPADKIDLEGLGSASSDVDASSFEHDTDKNEEDTFMDEDSGSEDNDPATEKEDDSASEEELVGFSIESPSKITAKHPANRISKWSRWKHYAGYQEDGSRVRGCLFHPSVRNKNVTIHELAGDDQFFIDKIKAEKHKYVGTFTVPFRDTNAPGQSGLCHPEVYDDIVREAEKRNFLSWYEERQGWQTMAEAQSTQRCDLHSRKLYVDTELPPQDLLLGPYNAQHHFTLDFADSISVSQAWQTAISATENGDDYDENASDRSAWILNLGSRMLSMDWAPNQGGHYQYLAVSVMKPQPTDIPRVSSFEPSEPYEANVQIWAFSTLSNNGVTLMDTRKKPKLAHVMCIKWGTVRRLLWCPAAVLIGENSKSIGLLATISTDGFIRVTDVCVDVESNNPYGMMHYFLLIFLTSVVKYEAAVFASKPPDTICTCLTWLSASQLAAGCANGHVAIWDIGKHIIANNSATKNSSVAVPDWYHALHTTYIISIIAHQPYPCQHITTNAVEGRVRVTSIRNPYPDTVYGSRERHLTPPLCAAPHILGFYEIDEVDGLRARSLRHIPISRLIGKATAQIMCMDAGKTHPCLLVGCADGNVFITNPLRKIFIRRAAQERMVTWQNTWFKHEFVPVTRLQPVDYSSSLSVDSERRSHVHPRKGTSRFLESFKVEPISMTRATQSSKDSNIADANVEEDLPVTEVNPPTTANKQEQDLAAFEDVQISIYEEEQAVTCISWSPNVQTGGWAAAGMANGLLRVEDLAI</sequence>
<reference evidence="5" key="1">
    <citation type="submission" date="2021-03" db="EMBL/GenBank/DDBJ databases">
        <authorList>
            <person name="Tagirdzhanova G."/>
        </authorList>
    </citation>
    <scope>NUCLEOTIDE SEQUENCE</scope>
</reference>
<protein>
    <submittedName>
        <fullName evidence="5">Uncharacterized protein</fullName>
    </submittedName>
</protein>
<evidence type="ECO:0000313" key="6">
    <source>
        <dbReference type="Proteomes" id="UP000664169"/>
    </source>
</evidence>
<dbReference type="OrthoDB" id="4703at2759"/>
<dbReference type="PANTHER" id="PTHR15052">
    <property type="entry name" value="RNA POLYMERASE III TRANSCRIPTION INITIATION FACTOR COMPLEX SUBUNIT"/>
    <property type="match status" value="1"/>
</dbReference>
<dbReference type="InterPro" id="IPR052416">
    <property type="entry name" value="GTF3C_component"/>
</dbReference>
<organism evidence="5 6">
    <name type="scientific">Gomphillus americanus</name>
    <dbReference type="NCBI Taxonomy" id="1940652"/>
    <lineage>
        <taxon>Eukaryota</taxon>
        <taxon>Fungi</taxon>
        <taxon>Dikarya</taxon>
        <taxon>Ascomycota</taxon>
        <taxon>Pezizomycotina</taxon>
        <taxon>Lecanoromycetes</taxon>
        <taxon>OSLEUM clade</taxon>
        <taxon>Ostropomycetidae</taxon>
        <taxon>Ostropales</taxon>
        <taxon>Graphidaceae</taxon>
        <taxon>Gomphilloideae</taxon>
        <taxon>Gomphillus</taxon>
    </lineage>
</organism>
<dbReference type="Gene3D" id="2.130.10.10">
    <property type="entry name" value="YVTN repeat-like/Quinoprotein amine dehydrogenase"/>
    <property type="match status" value="1"/>
</dbReference>
<dbReference type="EMBL" id="CAJPDQ010000017">
    <property type="protein sequence ID" value="CAF9922044.1"/>
    <property type="molecule type" value="Genomic_DNA"/>
</dbReference>
<dbReference type="GO" id="GO:0006383">
    <property type="term" value="P:transcription by RNA polymerase III"/>
    <property type="evidence" value="ECO:0007669"/>
    <property type="project" value="TreeGrafter"/>
</dbReference>
<evidence type="ECO:0000256" key="4">
    <source>
        <dbReference type="SAM" id="MobiDB-lite"/>
    </source>
</evidence>
<comment type="subcellular location">
    <subcellularLocation>
        <location evidence="1">Nucleus</location>
    </subcellularLocation>
</comment>
<dbReference type="GO" id="GO:0000127">
    <property type="term" value="C:transcription factor TFIIIC complex"/>
    <property type="evidence" value="ECO:0007669"/>
    <property type="project" value="TreeGrafter"/>
</dbReference>
<comment type="caution">
    <text evidence="5">The sequence shown here is derived from an EMBL/GenBank/DDBJ whole genome shotgun (WGS) entry which is preliminary data.</text>
</comment>
<dbReference type="SMART" id="SM00320">
    <property type="entry name" value="WD40"/>
    <property type="match status" value="3"/>
</dbReference>
<feature type="compositionally biased region" description="Acidic residues" evidence="4">
    <location>
        <begin position="49"/>
        <end position="81"/>
    </location>
</feature>
<keyword evidence="6" id="KW-1185">Reference proteome</keyword>
<evidence type="ECO:0000256" key="3">
    <source>
        <dbReference type="ARBA" id="ARBA00023242"/>
    </source>
</evidence>
<gene>
    <name evidence="5" type="ORF">GOMPHAMPRED_002475</name>
</gene>
<evidence type="ECO:0000256" key="2">
    <source>
        <dbReference type="ARBA" id="ARBA00023163"/>
    </source>
</evidence>
<dbReference type="InterPro" id="IPR036322">
    <property type="entry name" value="WD40_repeat_dom_sf"/>
</dbReference>
<keyword evidence="3" id="KW-0539">Nucleus</keyword>
<dbReference type="GO" id="GO:0005634">
    <property type="term" value="C:nucleus"/>
    <property type="evidence" value="ECO:0007669"/>
    <property type="project" value="UniProtKB-SubCell"/>
</dbReference>
<dbReference type="InterPro" id="IPR001680">
    <property type="entry name" value="WD40_rpt"/>
</dbReference>
<keyword evidence="2" id="KW-0804">Transcription</keyword>
<name>A0A8H3IQA6_9LECA</name>
<evidence type="ECO:0000256" key="1">
    <source>
        <dbReference type="ARBA" id="ARBA00004123"/>
    </source>
</evidence>